<dbReference type="Proteomes" id="UP001642464">
    <property type="component" value="Unassembled WGS sequence"/>
</dbReference>
<feature type="compositionally biased region" description="Basic and acidic residues" evidence="1">
    <location>
        <begin position="1014"/>
        <end position="1025"/>
    </location>
</feature>
<evidence type="ECO:0000313" key="3">
    <source>
        <dbReference type="EMBL" id="CAK9063409.1"/>
    </source>
</evidence>
<sequence>MCQHAWANALGVGRHRLGRCRHTFQGRDGRSMTGSGPAAPPAVKAASVTNFLIHLYWSAAEPMSTGLMAQSNSNKDDEVLREELFQRLIDAKLVTASAQIGFHGDPKKLALRELPHGCWSNVFLLYQAHCRTQGETPASKSTFFSVAQHWRCALRFHKKTQHQICVTCSRLKMLIRHAADVKEHCLQSDRLLNHYFQTYQDRQVYWTARERAKTHGDLLCLTIDSYDKAKVSLPRWPFSRTPKKTIYEATRRTSMVLTGCLVHGFGVFLYMADEGMATGASWTIEVAMRSIDRAFAITQTKNQPFPSELWIQGDNTVKEVRNSYTGRWATLLCQSGFFSSVSHHHLVVGHTHEDIDGVFSIVTAALNSQSNLQTPRDVQRTLIDRMRPLFAKSGLVFDCEIVHTIRDWCKLMPSGATLKNCYRARKGDAEENAEFAVPQSFTFMCREGMPGGGYGMALDEHVPRRLRSDGNAKDVFCMVKASMSDDHLIQPPLLVYPDCFLQTTQHFINRINSTDELLSPCLEQARRDELSALADHIQQDFSHLQRAVQYLKALAGEDRVVDKLVVGAADEWDQRPTLQLIPNTTLQEFWLPLSSFNVSASSKSGYFPQNTQFQAHFREFLKNGYKTGAESIECMFPAGDSTRAIHAGSVGISDGFCKVLIMTGICMICHHLDLLPEELALPGVRKVLSSFRWVRCAYTHFSNPAHHYLNALRVQQVTAEKVSPSPIDFVALMQQAVAIEQRLERAGVSKALKDTLTRCVGEYNRMVTKRSHRIDTQLKCLILNLLRTDDGVRHAIHSHYDSYHHFASGLPIDVLTGDWSLDSDLGVLMKAAQPFEWERIPFVLEIRGESVDTFICEAQDRARNAHSKSVAAAWNVWSELLQQDQITFEAERISSEKENAKRRSKLVGQLEDMHKKAWDLVASYIKNNLQFFASKAVDAESTVLPEVTSWLYDSLAEIPESLLCMEEVRSVEDHCMVAWANLTTVGVMPAAKWDFILTSVTNLLVTYKRNGKSEKKEEKVEKDEEMKDEADDDEDGSIDDKDDPEEADIRDIKHKLENPEFILHLFFKAFASSGG</sequence>
<feature type="compositionally biased region" description="Acidic residues" evidence="1">
    <location>
        <begin position="1026"/>
        <end position="1046"/>
    </location>
</feature>
<dbReference type="Pfam" id="PF25273">
    <property type="entry name" value="DUF7869"/>
    <property type="match status" value="1"/>
</dbReference>
<evidence type="ECO:0000256" key="1">
    <source>
        <dbReference type="SAM" id="MobiDB-lite"/>
    </source>
</evidence>
<dbReference type="EMBL" id="CAXAMM010028779">
    <property type="protein sequence ID" value="CAK9063409.1"/>
    <property type="molecule type" value="Genomic_DNA"/>
</dbReference>
<gene>
    <name evidence="3" type="ORF">SCF082_LOCUS32838</name>
</gene>
<evidence type="ECO:0000313" key="4">
    <source>
        <dbReference type="Proteomes" id="UP001642464"/>
    </source>
</evidence>
<dbReference type="PANTHER" id="PTHR33153">
    <property type="entry name" value="MYND-TYPE DOMAIN-CONTAINING PROTEIN"/>
    <property type="match status" value="1"/>
</dbReference>
<proteinExistence type="predicted"/>
<feature type="region of interest" description="Disordered" evidence="1">
    <location>
        <begin position="1014"/>
        <end position="1051"/>
    </location>
</feature>
<comment type="caution">
    <text evidence="3">The sequence shown here is derived from an EMBL/GenBank/DDBJ whole genome shotgun (WGS) entry which is preliminary data.</text>
</comment>
<keyword evidence="4" id="KW-1185">Reference proteome</keyword>
<dbReference type="PANTHER" id="PTHR33153:SF3">
    <property type="entry name" value="TRAFFICKING PROTEIN PARTICLE COMPLEX SUBUNIT 11 DOMAIN-CONTAINING PROTEIN"/>
    <property type="match status" value="1"/>
</dbReference>
<reference evidence="3 4" key="1">
    <citation type="submission" date="2024-02" db="EMBL/GenBank/DDBJ databases">
        <authorList>
            <person name="Chen Y."/>
            <person name="Shah S."/>
            <person name="Dougan E. K."/>
            <person name="Thang M."/>
            <person name="Chan C."/>
        </authorList>
    </citation>
    <scope>NUCLEOTIDE SEQUENCE [LARGE SCALE GENOMIC DNA]</scope>
</reference>
<accession>A0ABP0NKU1</accession>
<organism evidence="3 4">
    <name type="scientific">Durusdinium trenchii</name>
    <dbReference type="NCBI Taxonomy" id="1381693"/>
    <lineage>
        <taxon>Eukaryota</taxon>
        <taxon>Sar</taxon>
        <taxon>Alveolata</taxon>
        <taxon>Dinophyceae</taxon>
        <taxon>Suessiales</taxon>
        <taxon>Symbiodiniaceae</taxon>
        <taxon>Durusdinium</taxon>
    </lineage>
</organism>
<dbReference type="InterPro" id="IPR057191">
    <property type="entry name" value="DUF7869"/>
</dbReference>
<feature type="domain" description="DUF7869" evidence="2">
    <location>
        <begin position="252"/>
        <end position="408"/>
    </location>
</feature>
<protein>
    <recommendedName>
        <fullName evidence="2">DUF7869 domain-containing protein</fullName>
    </recommendedName>
</protein>
<evidence type="ECO:0000259" key="2">
    <source>
        <dbReference type="Pfam" id="PF25273"/>
    </source>
</evidence>
<name>A0ABP0NKU1_9DINO</name>